<evidence type="ECO:0000256" key="1">
    <source>
        <dbReference type="SAM" id="MobiDB-lite"/>
    </source>
</evidence>
<feature type="compositionally biased region" description="Basic residues" evidence="1">
    <location>
        <begin position="53"/>
        <end position="76"/>
    </location>
</feature>
<proteinExistence type="predicted"/>
<feature type="region of interest" description="Disordered" evidence="1">
    <location>
        <begin position="50"/>
        <end position="84"/>
    </location>
</feature>
<sequence>MRRVYRLLISTLVILGIVAVAPAKAPVDKTEQAICMVKAGCCDTDQIASADVKKKKKKKKKKGEKGGKGKKKKKGFFSKVFGAK</sequence>
<reference evidence="2" key="1">
    <citation type="submission" date="2018-05" db="EMBL/GenBank/DDBJ databases">
        <authorList>
            <person name="Lanie J.A."/>
            <person name="Ng W.-L."/>
            <person name="Kazmierczak K.M."/>
            <person name="Andrzejewski T.M."/>
            <person name="Davidsen T.M."/>
            <person name="Wayne K.J."/>
            <person name="Tettelin H."/>
            <person name="Glass J.I."/>
            <person name="Rusch D."/>
            <person name="Podicherti R."/>
            <person name="Tsui H.-C.T."/>
            <person name="Winkler M.E."/>
        </authorList>
    </citation>
    <scope>NUCLEOTIDE SEQUENCE</scope>
</reference>
<dbReference type="AlphaFoldDB" id="A0A381R0G7"/>
<dbReference type="EMBL" id="UINC01001624">
    <property type="protein sequence ID" value="SUZ85186.1"/>
    <property type="molecule type" value="Genomic_DNA"/>
</dbReference>
<evidence type="ECO:0000313" key="2">
    <source>
        <dbReference type="EMBL" id="SUZ85186.1"/>
    </source>
</evidence>
<organism evidence="2">
    <name type="scientific">marine metagenome</name>
    <dbReference type="NCBI Taxonomy" id="408172"/>
    <lineage>
        <taxon>unclassified sequences</taxon>
        <taxon>metagenomes</taxon>
        <taxon>ecological metagenomes</taxon>
    </lineage>
</organism>
<name>A0A381R0G7_9ZZZZ</name>
<protein>
    <submittedName>
        <fullName evidence="2">Uncharacterized protein</fullName>
    </submittedName>
</protein>
<gene>
    <name evidence="2" type="ORF">METZ01_LOCUS38040</name>
</gene>
<accession>A0A381R0G7</accession>